<dbReference type="EMBL" id="VSSQ01009948">
    <property type="protein sequence ID" value="MPM43027.1"/>
    <property type="molecule type" value="Genomic_DNA"/>
</dbReference>
<protein>
    <submittedName>
        <fullName evidence="2">Uncharacterized protein</fullName>
    </submittedName>
</protein>
<dbReference type="AlphaFoldDB" id="A0A644ZQJ3"/>
<evidence type="ECO:0000313" key="2">
    <source>
        <dbReference type="EMBL" id="MPM43027.1"/>
    </source>
</evidence>
<proteinExistence type="predicted"/>
<accession>A0A644ZQJ3</accession>
<comment type="caution">
    <text evidence="2">The sequence shown here is derived from an EMBL/GenBank/DDBJ whole genome shotgun (WGS) entry which is preliminary data.</text>
</comment>
<name>A0A644ZQJ3_9ZZZZ</name>
<gene>
    <name evidence="2" type="ORF">SDC9_89699</name>
</gene>
<organism evidence="2">
    <name type="scientific">bioreactor metagenome</name>
    <dbReference type="NCBI Taxonomy" id="1076179"/>
    <lineage>
        <taxon>unclassified sequences</taxon>
        <taxon>metagenomes</taxon>
        <taxon>ecological metagenomes</taxon>
    </lineage>
</organism>
<feature type="region of interest" description="Disordered" evidence="1">
    <location>
        <begin position="1"/>
        <end position="22"/>
    </location>
</feature>
<reference evidence="2" key="1">
    <citation type="submission" date="2019-08" db="EMBL/GenBank/DDBJ databases">
        <authorList>
            <person name="Kucharzyk K."/>
            <person name="Murdoch R.W."/>
            <person name="Higgins S."/>
            <person name="Loffler F."/>
        </authorList>
    </citation>
    <scope>NUCLEOTIDE SEQUENCE</scope>
</reference>
<evidence type="ECO:0000256" key="1">
    <source>
        <dbReference type="SAM" id="MobiDB-lite"/>
    </source>
</evidence>
<sequence length="76" mass="7816">MRSRVDSGYRSGISAGPAGSHDGRVVNYKITTSQVYPLASRTAAGCATRGANSYAACHGQNSTVTDIAGHINAFSP</sequence>